<dbReference type="InterPro" id="IPR002104">
    <property type="entry name" value="Integrase_catalytic"/>
</dbReference>
<comment type="similarity">
    <text evidence="1">Belongs to the 'phage' integrase family.</text>
</comment>
<evidence type="ECO:0000256" key="2">
    <source>
        <dbReference type="ARBA" id="ARBA00022908"/>
    </source>
</evidence>
<organism evidence="6 7">
    <name type="scientific">Neoroseomonas lacus</name>
    <dbReference type="NCBI Taxonomy" id="287609"/>
    <lineage>
        <taxon>Bacteria</taxon>
        <taxon>Pseudomonadati</taxon>
        <taxon>Pseudomonadota</taxon>
        <taxon>Alphaproteobacteria</taxon>
        <taxon>Acetobacterales</taxon>
        <taxon>Acetobacteraceae</taxon>
        <taxon>Neoroseomonas</taxon>
    </lineage>
</organism>
<dbReference type="GO" id="GO:0015074">
    <property type="term" value="P:DNA integration"/>
    <property type="evidence" value="ECO:0007669"/>
    <property type="project" value="UniProtKB-KW"/>
</dbReference>
<feature type="domain" description="Tyr recombinase" evidence="5">
    <location>
        <begin position="1"/>
        <end position="142"/>
    </location>
</feature>
<reference evidence="6" key="2">
    <citation type="submission" date="2020-09" db="EMBL/GenBank/DDBJ databases">
        <authorList>
            <person name="Sun Q."/>
            <person name="Zhou Y."/>
        </authorList>
    </citation>
    <scope>NUCLEOTIDE SEQUENCE</scope>
    <source>
        <strain evidence="6">CGMCC 1.3617</strain>
    </source>
</reference>
<dbReference type="PANTHER" id="PTHR30629:SF2">
    <property type="entry name" value="PROPHAGE INTEGRASE INTS-RELATED"/>
    <property type="match status" value="1"/>
</dbReference>
<accession>A0A917NVP9</accession>
<dbReference type="InterPro" id="IPR013762">
    <property type="entry name" value="Integrase-like_cat_sf"/>
</dbReference>
<dbReference type="GO" id="GO:0003677">
    <property type="term" value="F:DNA binding"/>
    <property type="evidence" value="ECO:0007669"/>
    <property type="project" value="InterPro"/>
</dbReference>
<evidence type="ECO:0000313" key="6">
    <source>
        <dbReference type="EMBL" id="GGJ33032.1"/>
    </source>
</evidence>
<dbReference type="GO" id="GO:0006310">
    <property type="term" value="P:DNA recombination"/>
    <property type="evidence" value="ECO:0007669"/>
    <property type="project" value="UniProtKB-KW"/>
</dbReference>
<dbReference type="RefSeq" id="WP_229681505.1">
    <property type="nucleotide sequence ID" value="NZ_BMKW01000012.1"/>
</dbReference>
<dbReference type="SUPFAM" id="SSF56349">
    <property type="entry name" value="DNA breaking-rejoining enzymes"/>
    <property type="match status" value="1"/>
</dbReference>
<proteinExistence type="inferred from homology"/>
<evidence type="ECO:0000256" key="3">
    <source>
        <dbReference type="ARBA" id="ARBA00023172"/>
    </source>
</evidence>
<sequence length="142" mass="15736">MRALNRKPGNGARALRFCILTAARSGEGRGMIWREVDISSRVWTVPAARMKTRREHRVPLSEAALAALLDQLPDDGSKPDPTALVFPGRRQGRPLSDMTLSQLVRRMATDGLKDGEAPRWRDAGGEAVTVHGFRSTFRDWAS</sequence>
<dbReference type="Gene3D" id="1.10.443.10">
    <property type="entry name" value="Intergrase catalytic core"/>
    <property type="match status" value="1"/>
</dbReference>
<feature type="region of interest" description="Disordered" evidence="4">
    <location>
        <begin position="71"/>
        <end position="94"/>
    </location>
</feature>
<keyword evidence="7" id="KW-1185">Reference proteome</keyword>
<gene>
    <name evidence="6" type="ORF">GCM10011320_45880</name>
</gene>
<evidence type="ECO:0000256" key="4">
    <source>
        <dbReference type="SAM" id="MobiDB-lite"/>
    </source>
</evidence>
<protein>
    <recommendedName>
        <fullName evidence="5">Tyr recombinase domain-containing protein</fullName>
    </recommendedName>
</protein>
<dbReference type="Proteomes" id="UP000661507">
    <property type="component" value="Unassembled WGS sequence"/>
</dbReference>
<dbReference type="AlphaFoldDB" id="A0A917NVP9"/>
<dbReference type="InterPro" id="IPR050808">
    <property type="entry name" value="Phage_Integrase"/>
</dbReference>
<dbReference type="Pfam" id="PF00589">
    <property type="entry name" value="Phage_integrase"/>
    <property type="match status" value="1"/>
</dbReference>
<evidence type="ECO:0000256" key="1">
    <source>
        <dbReference type="ARBA" id="ARBA00008857"/>
    </source>
</evidence>
<reference evidence="6" key="1">
    <citation type="journal article" date="2014" name="Int. J. Syst. Evol. Microbiol.">
        <title>Complete genome sequence of Corynebacterium casei LMG S-19264T (=DSM 44701T), isolated from a smear-ripened cheese.</title>
        <authorList>
            <consortium name="US DOE Joint Genome Institute (JGI-PGF)"/>
            <person name="Walter F."/>
            <person name="Albersmeier A."/>
            <person name="Kalinowski J."/>
            <person name="Ruckert C."/>
        </authorList>
    </citation>
    <scope>NUCLEOTIDE SEQUENCE</scope>
    <source>
        <strain evidence="6">CGMCC 1.3617</strain>
    </source>
</reference>
<dbReference type="PANTHER" id="PTHR30629">
    <property type="entry name" value="PROPHAGE INTEGRASE"/>
    <property type="match status" value="1"/>
</dbReference>
<evidence type="ECO:0000313" key="7">
    <source>
        <dbReference type="Proteomes" id="UP000661507"/>
    </source>
</evidence>
<dbReference type="InterPro" id="IPR011010">
    <property type="entry name" value="DNA_brk_join_enz"/>
</dbReference>
<dbReference type="PROSITE" id="PS51898">
    <property type="entry name" value="TYR_RECOMBINASE"/>
    <property type="match status" value="1"/>
</dbReference>
<dbReference type="EMBL" id="BMKW01000012">
    <property type="protein sequence ID" value="GGJ33032.1"/>
    <property type="molecule type" value="Genomic_DNA"/>
</dbReference>
<keyword evidence="3" id="KW-0233">DNA recombination</keyword>
<keyword evidence="2" id="KW-0229">DNA integration</keyword>
<evidence type="ECO:0000259" key="5">
    <source>
        <dbReference type="PROSITE" id="PS51898"/>
    </source>
</evidence>
<name>A0A917NVP9_9PROT</name>
<comment type="caution">
    <text evidence="6">The sequence shown here is derived from an EMBL/GenBank/DDBJ whole genome shotgun (WGS) entry which is preliminary data.</text>
</comment>